<comment type="caution">
    <text evidence="1">The sequence shown here is derived from an EMBL/GenBank/DDBJ whole genome shotgun (WGS) entry which is preliminary data.</text>
</comment>
<name>A0AAD9VM79_9HYME</name>
<accession>A0AAD9VM79</accession>
<proteinExistence type="predicted"/>
<evidence type="ECO:0000313" key="1">
    <source>
        <dbReference type="EMBL" id="KAK2579946.1"/>
    </source>
</evidence>
<reference evidence="1" key="2">
    <citation type="journal article" date="2023" name="Commun. Biol.">
        <title>Intrasexual cuticular hydrocarbon dimorphism in a wasp sheds light on hydrocarbon biosynthesis genes in Hymenoptera.</title>
        <authorList>
            <person name="Moris V.C."/>
            <person name="Podsiadlowski L."/>
            <person name="Martin S."/>
            <person name="Oeyen J.P."/>
            <person name="Donath A."/>
            <person name="Petersen M."/>
            <person name="Wilbrandt J."/>
            <person name="Misof B."/>
            <person name="Liedtke D."/>
            <person name="Thamm M."/>
            <person name="Scheiner R."/>
            <person name="Schmitt T."/>
            <person name="Niehuis O."/>
        </authorList>
    </citation>
    <scope>NUCLEOTIDE SEQUENCE</scope>
    <source>
        <strain evidence="1">GBR_01_08_01A</strain>
    </source>
</reference>
<keyword evidence="2" id="KW-1185">Reference proteome</keyword>
<gene>
    <name evidence="1" type="ORF">KPH14_007626</name>
</gene>
<reference evidence="1" key="1">
    <citation type="submission" date="2021-08" db="EMBL/GenBank/DDBJ databases">
        <authorList>
            <person name="Misof B."/>
            <person name="Oliver O."/>
            <person name="Podsiadlowski L."/>
            <person name="Donath A."/>
            <person name="Peters R."/>
            <person name="Mayer C."/>
            <person name="Rust J."/>
            <person name="Gunkel S."/>
            <person name="Lesny P."/>
            <person name="Martin S."/>
            <person name="Oeyen J.P."/>
            <person name="Petersen M."/>
            <person name="Panagiotis P."/>
            <person name="Wilbrandt J."/>
            <person name="Tanja T."/>
        </authorList>
    </citation>
    <scope>NUCLEOTIDE SEQUENCE</scope>
    <source>
        <strain evidence="1">GBR_01_08_01A</strain>
        <tissue evidence="1">Thorax + abdomen</tissue>
    </source>
</reference>
<dbReference type="AlphaFoldDB" id="A0AAD9VM79"/>
<evidence type="ECO:0000313" key="2">
    <source>
        <dbReference type="Proteomes" id="UP001258017"/>
    </source>
</evidence>
<sequence length="480" mass="54934">MDEDEYAEFINGGFTIRRTDKFWSGIWSDMTIEQALMRTMKDIGGPTRGRGMSESVLTKWVLTTPALVELTDSLTDFCSVYLATTEQHVYSRATRIARDLADMEKLKSWFKDHNPFPDTDDIISLSSGLKGAKNDNINCHEALEIGLRCLTEMSKENENGTPKTFNDVKYKRKKKITSLKALTSTIKFSDRNVTIDPSLLFQRICVLKKSDEELKAYLNYELAPYPLSLFDDKGMRKTPKAKLFDFFTPVQRPVKGSDIYVIDSGFFLHKVVWRQNDKFDGILTNYVNYLKNHYLNNCIVVFDGYPDKGEEKHTKSAERHRRGRFNCLPEVVCDINILSKSPQDKFLSNEKNKRNFINILSPKLRDEGFIVKQAVEDADSLIINTAISVSDSYESVYVIGEDVDSLVILSQIAQAKNNIYLLKPGRQSAEEKLYSSSSFQYPEIQHFICFIHAFTCCDTTSSLYNTLQTGKSQINKTFEE</sequence>
<organism evidence="1 2">
    <name type="scientific">Odynerus spinipes</name>
    <dbReference type="NCBI Taxonomy" id="1348599"/>
    <lineage>
        <taxon>Eukaryota</taxon>
        <taxon>Metazoa</taxon>
        <taxon>Ecdysozoa</taxon>
        <taxon>Arthropoda</taxon>
        <taxon>Hexapoda</taxon>
        <taxon>Insecta</taxon>
        <taxon>Pterygota</taxon>
        <taxon>Neoptera</taxon>
        <taxon>Endopterygota</taxon>
        <taxon>Hymenoptera</taxon>
        <taxon>Apocrita</taxon>
        <taxon>Aculeata</taxon>
        <taxon>Vespoidea</taxon>
        <taxon>Vespidae</taxon>
        <taxon>Eumeninae</taxon>
        <taxon>Odynerus</taxon>
    </lineage>
</organism>
<dbReference type="Proteomes" id="UP001258017">
    <property type="component" value="Unassembled WGS sequence"/>
</dbReference>
<protein>
    <submittedName>
        <fullName evidence="1">Uncharacterized protein</fullName>
    </submittedName>
</protein>
<dbReference type="EMBL" id="JAIFRP010000073">
    <property type="protein sequence ID" value="KAK2579946.1"/>
    <property type="molecule type" value="Genomic_DNA"/>
</dbReference>
<dbReference type="PANTHER" id="PTHR46704">
    <property type="entry name" value="CXC DOMAIN-CONTAINING PROTEIN-RELATED"/>
    <property type="match status" value="1"/>
</dbReference>
<dbReference type="PANTHER" id="PTHR46704:SF1">
    <property type="entry name" value="TELOMERE LENGTH REGULATION PROTEIN TEL2 HOMOLOG"/>
    <property type="match status" value="1"/>
</dbReference>